<gene>
    <name evidence="2" type="ORF">AZI85_13300</name>
</gene>
<dbReference type="EMBL" id="LUKF01000020">
    <property type="protein sequence ID" value="KYG60438.1"/>
    <property type="molecule type" value="Genomic_DNA"/>
</dbReference>
<evidence type="ECO:0008006" key="4">
    <source>
        <dbReference type="Google" id="ProtNLM"/>
    </source>
</evidence>
<dbReference type="SUPFAM" id="SSF48452">
    <property type="entry name" value="TPR-like"/>
    <property type="match status" value="1"/>
</dbReference>
<evidence type="ECO:0000313" key="3">
    <source>
        <dbReference type="Proteomes" id="UP000075391"/>
    </source>
</evidence>
<dbReference type="InterPro" id="IPR011990">
    <property type="entry name" value="TPR-like_helical_dom_sf"/>
</dbReference>
<dbReference type="Proteomes" id="UP000075391">
    <property type="component" value="Unassembled WGS sequence"/>
</dbReference>
<feature type="chain" id="PRO_5007572671" description="Tetratricopeptide repeat protein" evidence="1">
    <location>
        <begin position="25"/>
        <end position="345"/>
    </location>
</feature>
<dbReference type="RefSeq" id="WP_063245256.1">
    <property type="nucleotide sequence ID" value="NZ_LUKF01000020.1"/>
</dbReference>
<comment type="caution">
    <text evidence="2">The sequence shown here is derived from an EMBL/GenBank/DDBJ whole genome shotgun (WGS) entry which is preliminary data.</text>
</comment>
<accession>A0A150WC21</accession>
<dbReference type="AlphaFoldDB" id="A0A150WC21"/>
<proteinExistence type="predicted"/>
<evidence type="ECO:0000256" key="1">
    <source>
        <dbReference type="SAM" id="SignalP"/>
    </source>
</evidence>
<dbReference type="Gene3D" id="1.25.40.10">
    <property type="entry name" value="Tetratricopeptide repeat domain"/>
    <property type="match status" value="1"/>
</dbReference>
<organism evidence="2 3">
    <name type="scientific">Bdellovibrio bacteriovorus</name>
    <dbReference type="NCBI Taxonomy" id="959"/>
    <lineage>
        <taxon>Bacteria</taxon>
        <taxon>Pseudomonadati</taxon>
        <taxon>Bdellovibrionota</taxon>
        <taxon>Bdellovibrionia</taxon>
        <taxon>Bdellovibrionales</taxon>
        <taxon>Pseudobdellovibrionaceae</taxon>
        <taxon>Bdellovibrio</taxon>
    </lineage>
</organism>
<evidence type="ECO:0000313" key="2">
    <source>
        <dbReference type="EMBL" id="KYG60438.1"/>
    </source>
</evidence>
<name>A0A150WC21_BDEBC</name>
<reference evidence="2 3" key="1">
    <citation type="submission" date="2016-03" db="EMBL/GenBank/DDBJ databases">
        <authorList>
            <person name="Ploux O."/>
        </authorList>
    </citation>
    <scope>NUCLEOTIDE SEQUENCE [LARGE SCALE GENOMIC DNA]</scope>
    <source>
        <strain evidence="2 3">BER2</strain>
    </source>
</reference>
<protein>
    <recommendedName>
        <fullName evidence="4">Tetratricopeptide repeat protein</fullName>
    </recommendedName>
</protein>
<dbReference type="OrthoDB" id="5289053at2"/>
<feature type="signal peptide" evidence="1">
    <location>
        <begin position="1"/>
        <end position="24"/>
    </location>
</feature>
<sequence>MMKSFVALSTMAVLSLGLSTQALAQNRVSVKDWVQTWSDKAAKKNVPFSTSDLEKKALGTCSDCDNKSALAEGRKLFTKGQFEQAIRTYNEIPRGNTYWLSAVEEKGWAYFRQEDYEKALAQTKTLLAPQFAEISNSEAFLLQSLTQLKICDYKGVFETHQIFKEKQKNRIMEVQQLAKTGWNDALTQVLKKADKFPLTLDDMGDAVQRLPLLIYKDVEFQKQALRFKASERAIALADSVRAKDQLEKTNTQSFLALKKRVQELAQEETNENFNVIQKLNLVEVEAIQRVHTDMELADSMYKKNQFEKVGDDKLVFMDDGRPWIDELDKFEVAAKTCAKGIRRKM</sequence>
<keyword evidence="1" id="KW-0732">Signal</keyword>